<name>A0A498SI51_ACAVI</name>
<feature type="domain" description="Glycerol-3-phosphate dehydrogenase NAD-dependent C-terminal" evidence="11">
    <location>
        <begin position="203"/>
        <end position="347"/>
    </location>
</feature>
<evidence type="ECO:0000256" key="5">
    <source>
        <dbReference type="PIRSR" id="PIRSR000114-1"/>
    </source>
</evidence>
<feature type="binding site" evidence="7">
    <location>
        <position position="162"/>
    </location>
    <ligand>
        <name>NAD(+)</name>
        <dbReference type="ChEBI" id="CHEBI:57540"/>
    </ligand>
</feature>
<feature type="binding site" evidence="7">
    <location>
        <begin position="16"/>
        <end position="21"/>
    </location>
    <ligand>
        <name>NAD(+)</name>
        <dbReference type="ChEBI" id="CHEBI:57540"/>
    </ligand>
</feature>
<dbReference type="AlphaFoldDB" id="A0A498SI51"/>
<reference evidence="12 13" key="1">
    <citation type="submission" date="2018-08" db="EMBL/GenBank/DDBJ databases">
        <authorList>
            <person name="Laetsch R D."/>
            <person name="Stevens L."/>
            <person name="Kumar S."/>
            <person name="Blaxter L. M."/>
        </authorList>
    </citation>
    <scope>NUCLEOTIDE SEQUENCE [LARGE SCALE GENOMIC DNA]</scope>
</reference>
<dbReference type="InterPro" id="IPR011128">
    <property type="entry name" value="G3P_DH_NAD-dep_N"/>
</dbReference>
<accession>A0A498SI51</accession>
<evidence type="ECO:0000256" key="8">
    <source>
        <dbReference type="RuleBase" id="RU000437"/>
    </source>
</evidence>
<dbReference type="PANTHER" id="PTHR11728">
    <property type="entry name" value="GLYCEROL-3-PHOSPHATE DEHYDROGENASE"/>
    <property type="match status" value="1"/>
</dbReference>
<evidence type="ECO:0000256" key="6">
    <source>
        <dbReference type="PIRSR" id="PIRSR000114-2"/>
    </source>
</evidence>
<dbReference type="InterPro" id="IPR006109">
    <property type="entry name" value="G3P_DH_NAD-dep_C"/>
</dbReference>
<dbReference type="Proteomes" id="UP000276991">
    <property type="component" value="Unassembled WGS sequence"/>
</dbReference>
<dbReference type="EMBL" id="UPTC01000966">
    <property type="protein sequence ID" value="VBB30714.1"/>
    <property type="molecule type" value="Genomic_DNA"/>
</dbReference>
<evidence type="ECO:0000256" key="3">
    <source>
        <dbReference type="ARBA" id="ARBA00023027"/>
    </source>
</evidence>
<comment type="catalytic activity">
    <reaction evidence="4 9">
        <text>sn-glycerol 3-phosphate + NAD(+) = dihydroxyacetone phosphate + NADH + H(+)</text>
        <dbReference type="Rhea" id="RHEA:11092"/>
        <dbReference type="ChEBI" id="CHEBI:15378"/>
        <dbReference type="ChEBI" id="CHEBI:57540"/>
        <dbReference type="ChEBI" id="CHEBI:57597"/>
        <dbReference type="ChEBI" id="CHEBI:57642"/>
        <dbReference type="ChEBI" id="CHEBI:57945"/>
        <dbReference type="EC" id="1.1.1.8"/>
    </reaction>
</comment>
<dbReference type="PANTHER" id="PTHR11728:SF8">
    <property type="entry name" value="GLYCEROL-3-PHOSPHATE DEHYDROGENASE [NAD(+)]-RELATED"/>
    <property type="match status" value="1"/>
</dbReference>
<dbReference type="PRINTS" id="PR00077">
    <property type="entry name" value="GPDHDRGNASE"/>
</dbReference>
<evidence type="ECO:0000256" key="7">
    <source>
        <dbReference type="PIRSR" id="PIRSR000114-3"/>
    </source>
</evidence>
<evidence type="ECO:0000256" key="1">
    <source>
        <dbReference type="ARBA" id="ARBA00011009"/>
    </source>
</evidence>
<gene>
    <name evidence="12" type="ORF">NAV_LOCUS5505</name>
</gene>
<dbReference type="SUPFAM" id="SSF51735">
    <property type="entry name" value="NAD(P)-binding Rossmann-fold domains"/>
    <property type="match status" value="1"/>
</dbReference>
<keyword evidence="2 8" id="KW-0560">Oxidoreductase</keyword>
<feature type="binding site" evidence="6">
    <location>
        <position position="127"/>
    </location>
    <ligand>
        <name>substrate</name>
    </ligand>
</feature>
<feature type="binding site" evidence="7">
    <location>
        <position position="104"/>
    </location>
    <ligand>
        <name>NAD(+)</name>
        <dbReference type="ChEBI" id="CHEBI:57540"/>
    </ligand>
</feature>
<dbReference type="NCBIfam" id="TIGR03376">
    <property type="entry name" value="glycerol3P_DH"/>
    <property type="match status" value="1"/>
</dbReference>
<dbReference type="GO" id="GO:0005829">
    <property type="term" value="C:cytosol"/>
    <property type="evidence" value="ECO:0007669"/>
    <property type="project" value="TreeGrafter"/>
</dbReference>
<dbReference type="Pfam" id="PF01210">
    <property type="entry name" value="NAD_Gly3P_dh_N"/>
    <property type="match status" value="1"/>
</dbReference>
<dbReference type="Gene3D" id="1.10.1040.10">
    <property type="entry name" value="N-(1-d-carboxylethyl)-l-norvaline Dehydrogenase, domain 2"/>
    <property type="match status" value="1"/>
</dbReference>
<dbReference type="STRING" id="6277.A0A498SI51"/>
<evidence type="ECO:0000313" key="12">
    <source>
        <dbReference type="EMBL" id="VBB30714.1"/>
    </source>
</evidence>
<dbReference type="InterPro" id="IPR006168">
    <property type="entry name" value="G3P_DH_NAD-dep"/>
</dbReference>
<dbReference type="GO" id="GO:0005975">
    <property type="term" value="P:carbohydrate metabolic process"/>
    <property type="evidence" value="ECO:0007669"/>
    <property type="project" value="InterPro"/>
</dbReference>
<feature type="binding site" evidence="7">
    <location>
        <position position="307"/>
    </location>
    <ligand>
        <name>NAD(+)</name>
        <dbReference type="ChEBI" id="CHEBI:57540"/>
    </ligand>
</feature>
<evidence type="ECO:0000256" key="2">
    <source>
        <dbReference type="ARBA" id="ARBA00023002"/>
    </source>
</evidence>
<dbReference type="OrthoDB" id="10263760at2759"/>
<sequence>MTGKVQNGLMNFKLEGSGSWGSTIALIIGRNAEKYRNDFDPKIRMWVHEEVINEKKLTEIINTQHENVKYLPGKKLSPNVIAVADLVTACTNSDILIFVIPYQFVENVCIQLKDHLKEGALAISLIKGFLIDRKEGVIRLVSEKIRELLNIDTAVLMGANVAQEVANDEFSEATIGYKGQKDKWQMLKKLFESDNFRIHLTEDSNTVELCGGLKNIVACAAGFADGLGYGSNTKAAIIRLGLLEIISFIELFYHSSNIQTYFESCGIADLIVACTSGRNRKICEAFVKTKKSIQDLECEILNGQNVQGPATAEAIFVMLKKHNMISKFPLFIAVYQICREQLSPNLLIARLRECKGELPKNWLNGQQFFTR</sequence>
<comment type="similarity">
    <text evidence="1 8">Belongs to the NAD-dependent glycerol-3-phosphate dehydrogenase family.</text>
</comment>
<protein>
    <recommendedName>
        <fullName evidence="9">Glycerol-3-phosphate dehydrogenase [NAD(+)]</fullName>
        <ecNumber evidence="9">1.1.1.8</ecNumber>
    </recommendedName>
</protein>
<proteinExistence type="inferred from homology"/>
<evidence type="ECO:0000256" key="4">
    <source>
        <dbReference type="ARBA" id="ARBA00048683"/>
    </source>
</evidence>
<feature type="binding site" evidence="6">
    <location>
        <begin position="278"/>
        <end position="279"/>
    </location>
    <ligand>
        <name>substrate</name>
    </ligand>
</feature>
<dbReference type="InterPro" id="IPR017751">
    <property type="entry name" value="G3P_DH_NAD-dep_euk"/>
</dbReference>
<keyword evidence="3 7" id="KW-0520">NAD</keyword>
<dbReference type="GO" id="GO:0051287">
    <property type="term" value="F:NAD binding"/>
    <property type="evidence" value="ECO:0007669"/>
    <property type="project" value="UniProtKB-UniRule"/>
</dbReference>
<dbReference type="EC" id="1.1.1.8" evidence="9"/>
<dbReference type="FunFam" id="1.10.1040.10:FF:000004">
    <property type="entry name" value="Glycerol-3-phosphate dehydrogenase [NAD(+)]"/>
    <property type="match status" value="1"/>
</dbReference>
<dbReference type="Gene3D" id="3.40.50.720">
    <property type="entry name" value="NAD(P)-binding Rossmann-like Domain"/>
    <property type="match status" value="1"/>
</dbReference>
<dbReference type="InterPro" id="IPR008927">
    <property type="entry name" value="6-PGluconate_DH-like_C_sf"/>
</dbReference>
<feature type="active site" description="Proton acceptor" evidence="5">
    <location>
        <position position="214"/>
    </location>
</feature>
<feature type="domain" description="Glycerol-3-phosphate dehydrogenase NAD-dependent N-terminal" evidence="10">
    <location>
        <begin position="16"/>
        <end position="181"/>
    </location>
</feature>
<dbReference type="GO" id="GO:0042803">
    <property type="term" value="F:protein homodimerization activity"/>
    <property type="evidence" value="ECO:0007669"/>
    <property type="project" value="InterPro"/>
</dbReference>
<dbReference type="InterPro" id="IPR036291">
    <property type="entry name" value="NAD(P)-bd_dom_sf"/>
</dbReference>
<dbReference type="Pfam" id="PF07479">
    <property type="entry name" value="NAD_Gly3P_dh_C"/>
    <property type="match status" value="1"/>
</dbReference>
<dbReference type="InterPro" id="IPR013328">
    <property type="entry name" value="6PGD_dom2"/>
</dbReference>
<keyword evidence="13" id="KW-1185">Reference proteome</keyword>
<feature type="binding site" evidence="7">
    <location>
        <position position="278"/>
    </location>
    <ligand>
        <name>NAD(+)</name>
        <dbReference type="ChEBI" id="CHEBI:57540"/>
    </ligand>
</feature>
<dbReference type="GO" id="GO:0141152">
    <property type="term" value="F:glycerol-3-phosphate dehydrogenase (NAD+) activity"/>
    <property type="evidence" value="ECO:0007669"/>
    <property type="project" value="UniProtKB-UniRule"/>
</dbReference>
<dbReference type="GO" id="GO:0046168">
    <property type="term" value="P:glycerol-3-phosphate catabolic process"/>
    <property type="evidence" value="ECO:0007669"/>
    <property type="project" value="UniProtKB-UniRule"/>
</dbReference>
<evidence type="ECO:0000313" key="13">
    <source>
        <dbReference type="Proteomes" id="UP000276991"/>
    </source>
</evidence>
<evidence type="ECO:0000259" key="11">
    <source>
        <dbReference type="Pfam" id="PF07479"/>
    </source>
</evidence>
<dbReference type="SUPFAM" id="SSF48179">
    <property type="entry name" value="6-phosphogluconate dehydrogenase C-terminal domain-like"/>
    <property type="match status" value="1"/>
</dbReference>
<evidence type="ECO:0000259" key="10">
    <source>
        <dbReference type="Pfam" id="PF01210"/>
    </source>
</evidence>
<dbReference type="PIRSF" id="PIRSF000114">
    <property type="entry name" value="Glycerol-3-P_dh"/>
    <property type="match status" value="1"/>
</dbReference>
<evidence type="ECO:0000256" key="9">
    <source>
        <dbReference type="RuleBase" id="RU361243"/>
    </source>
</evidence>
<organism evidence="12 13">
    <name type="scientific">Acanthocheilonema viteae</name>
    <name type="common">Filarial nematode worm</name>
    <name type="synonym">Dipetalonema viteae</name>
    <dbReference type="NCBI Taxonomy" id="6277"/>
    <lineage>
        <taxon>Eukaryota</taxon>
        <taxon>Metazoa</taxon>
        <taxon>Ecdysozoa</taxon>
        <taxon>Nematoda</taxon>
        <taxon>Chromadorea</taxon>
        <taxon>Rhabditida</taxon>
        <taxon>Spirurina</taxon>
        <taxon>Spiruromorpha</taxon>
        <taxon>Filarioidea</taxon>
        <taxon>Onchocercidae</taxon>
        <taxon>Acanthocheilonema</taxon>
    </lineage>
</organism>